<gene>
    <name evidence="1" type="ORF">SEA_JERM_89</name>
</gene>
<sequence length="94" mass="10073">MTVIEAAHYGENQRALQQDPIIVAMSVEMNAAPDNIKASWSHAEGEPTFEFMQIANREFDRRAKEAGGGYVAAESIGAVAKALLANLAILEGKA</sequence>
<name>A0A1D8EZS4_9CAUD</name>
<evidence type="ECO:0000313" key="1">
    <source>
        <dbReference type="EMBL" id="AOT27729.1"/>
    </source>
</evidence>
<dbReference type="Proteomes" id="UP000223395">
    <property type="component" value="Segment"/>
</dbReference>
<accession>A0A1D8EZS4</accession>
<reference evidence="2" key="1">
    <citation type="submission" date="2016-07" db="EMBL/GenBank/DDBJ databases">
        <authorList>
            <person name="Florea S."/>
            <person name="Webb J.S."/>
            <person name="Jaromczyk J."/>
            <person name="Schardl C.L."/>
        </authorList>
    </citation>
    <scope>NUCLEOTIDE SEQUENCE [LARGE SCALE GENOMIC DNA]</scope>
</reference>
<proteinExistence type="predicted"/>
<organism evidence="1 2">
    <name type="scientific">Mycobacterium phage Jerm</name>
    <dbReference type="NCBI Taxonomy" id="1897503"/>
    <lineage>
        <taxon>Viruses</taxon>
        <taxon>Duplodnaviria</taxon>
        <taxon>Heunggongvirae</taxon>
        <taxon>Uroviricota</taxon>
        <taxon>Caudoviricetes</taxon>
        <taxon>Turbidovirus</taxon>
        <taxon>Turbidovirus turbido</taxon>
    </lineage>
</organism>
<evidence type="ECO:0000313" key="2">
    <source>
        <dbReference type="Proteomes" id="UP000223395"/>
    </source>
</evidence>
<protein>
    <submittedName>
        <fullName evidence="1">Uncharacterized protein</fullName>
    </submittedName>
</protein>
<dbReference type="EMBL" id="KX619650">
    <property type="protein sequence ID" value="AOT27729.1"/>
    <property type="molecule type" value="Genomic_DNA"/>
</dbReference>